<dbReference type="Proteomes" id="UP000272528">
    <property type="component" value="Chromosome"/>
</dbReference>
<evidence type="ECO:0000256" key="1">
    <source>
        <dbReference type="SAM" id="Phobius"/>
    </source>
</evidence>
<reference evidence="3" key="1">
    <citation type="submission" date="2018-12" db="EMBL/GenBank/DDBJ databases">
        <title>Genome sequence of Peanibacillus sp.</title>
        <authorList>
            <person name="Subramani G."/>
            <person name="Srinivasan S."/>
            <person name="Kim M.K."/>
        </authorList>
    </citation>
    <scope>NUCLEOTIDE SEQUENCE [LARGE SCALE GENOMIC DNA]</scope>
    <source>
        <strain evidence="3">18JY67-1</strain>
    </source>
</reference>
<organism evidence="2 3">
    <name type="scientific">Paenibacillus albus</name>
    <dbReference type="NCBI Taxonomy" id="2495582"/>
    <lineage>
        <taxon>Bacteria</taxon>
        <taxon>Bacillati</taxon>
        <taxon>Bacillota</taxon>
        <taxon>Bacilli</taxon>
        <taxon>Bacillales</taxon>
        <taxon>Paenibacillaceae</taxon>
        <taxon>Paenibacillus</taxon>
    </lineage>
</organism>
<dbReference type="KEGG" id="palb:EJC50_00490"/>
<keyword evidence="1" id="KW-1133">Transmembrane helix</keyword>
<dbReference type="AlphaFoldDB" id="A0A3Q8X1J5"/>
<protein>
    <recommendedName>
        <fullName evidence="4">PH domain-containing protein</fullName>
    </recommendedName>
</protein>
<accession>A0A3Q8X1J5</accession>
<evidence type="ECO:0000313" key="3">
    <source>
        <dbReference type="Proteomes" id="UP000272528"/>
    </source>
</evidence>
<dbReference type="EMBL" id="CP034437">
    <property type="protein sequence ID" value="AZN38321.1"/>
    <property type="molecule type" value="Genomic_DNA"/>
</dbReference>
<keyword evidence="1" id="KW-0812">Transmembrane</keyword>
<feature type="transmembrane region" description="Helical" evidence="1">
    <location>
        <begin position="12"/>
        <end position="32"/>
    </location>
</feature>
<dbReference type="RefSeq" id="WP_126011356.1">
    <property type="nucleotide sequence ID" value="NZ_CP034437.1"/>
</dbReference>
<proteinExistence type="predicted"/>
<dbReference type="OrthoDB" id="2666190at2"/>
<evidence type="ECO:0000313" key="2">
    <source>
        <dbReference type="EMBL" id="AZN38321.1"/>
    </source>
</evidence>
<keyword evidence="3" id="KW-1185">Reference proteome</keyword>
<sequence length="153" mass="17217">MESITHVIKNPSGLRLITVTAVSSSYFLFNLVRSANEKRGLESIISAAIPLLLYLSLLIAAWYRARRSPTELTLIGNQILINGVTVDAEQIKVIYKRGYLWPLIGIKPYGARIVPLALCFHFVGDKDQGCSELAQWAARNNVKMVNKPFMRWI</sequence>
<feature type="transmembrane region" description="Helical" evidence="1">
    <location>
        <begin position="44"/>
        <end position="63"/>
    </location>
</feature>
<gene>
    <name evidence="2" type="ORF">EJC50_00490</name>
</gene>
<name>A0A3Q8X1J5_9BACL</name>
<evidence type="ECO:0008006" key="4">
    <source>
        <dbReference type="Google" id="ProtNLM"/>
    </source>
</evidence>
<keyword evidence="1" id="KW-0472">Membrane</keyword>